<dbReference type="Gene3D" id="3.30.410.10">
    <property type="entry name" value="Cholesterol Oxidase, domain 2"/>
    <property type="match status" value="1"/>
</dbReference>
<evidence type="ECO:0000313" key="6">
    <source>
        <dbReference type="Proteomes" id="UP001221757"/>
    </source>
</evidence>
<evidence type="ECO:0000313" key="5">
    <source>
        <dbReference type="EMBL" id="KAJ7662442.1"/>
    </source>
</evidence>
<comment type="caution">
    <text evidence="5">The sequence shown here is derived from an EMBL/GenBank/DDBJ whole genome shotgun (WGS) entry which is preliminary data.</text>
</comment>
<comment type="similarity">
    <text evidence="2">Belongs to the GMC oxidoreductase family.</text>
</comment>
<dbReference type="SUPFAM" id="SSF51905">
    <property type="entry name" value="FAD/NAD(P)-binding domain"/>
    <property type="match status" value="1"/>
</dbReference>
<dbReference type="EMBL" id="JARKIE010000240">
    <property type="protein sequence ID" value="KAJ7662442.1"/>
    <property type="molecule type" value="Genomic_DNA"/>
</dbReference>
<name>A0AAD7CTD1_MYCRO</name>
<evidence type="ECO:0000259" key="4">
    <source>
        <dbReference type="PROSITE" id="PS00624"/>
    </source>
</evidence>
<dbReference type="InterPro" id="IPR012132">
    <property type="entry name" value="GMC_OxRdtase"/>
</dbReference>
<sequence>MHISRRLLAVLPVFGHAYAAYDYIIVGAGPGGIIAADRLSEAGKKVLLLERGGPSTAQTGGTYTPSWGIPTNLTKFDIPGAFETFWGDANQYWWCNGADTRTTFLQISQALPRCLSVGGLSDRWGGSVNAGKRSSLFYVPTHASHRLYWYAADSDFSLAAGWPAGWQNHAPYTAKVSARLPSTDHPSTDGQRYLEQSSTVMSTLLTSQGYAQTTINANPNAKEHVFGFSSYDYLGGKRAGPVATYLQTALARPSLVTLKLYTPASAVVRTGGTITGVQTTTRRSGQRHRAAQPRRRVILSAGAFGTSRILYQSGIGPADMLQVVQNSGNAVAKQQLPPPAQWISLPVGYNASDNPGVTLVFTHPSIDAYDSWANAWTNPRPADAAQYLRNQSGVYADASVKLNFWRSYVGSDKKTRWIQGTVRPGGVSYAMTSQAYNASQVFAVTVYLSTGLTSRGRIGIDSTLQALPLVQPYLTDPVDEATLVTAINDIIASVKNVPGLKLITPDNTTTVANFVHTYADGNLLSNHWVGANKIGTSPAAAVVDVNAKVFNTTNLFIVDASIIPSLPYGNPTGVIMSTAEQAVAKILAL</sequence>
<dbReference type="SUPFAM" id="SSF54373">
    <property type="entry name" value="FAD-linked reductases, C-terminal domain"/>
    <property type="match status" value="1"/>
</dbReference>
<accession>A0AAD7CTD1</accession>
<feature type="domain" description="Glucose-methanol-choline oxidoreductase N-terminal" evidence="4">
    <location>
        <begin position="302"/>
        <end position="316"/>
    </location>
</feature>
<dbReference type="Pfam" id="PF00732">
    <property type="entry name" value="GMC_oxred_N"/>
    <property type="match status" value="1"/>
</dbReference>
<feature type="signal peptide" evidence="3">
    <location>
        <begin position="1"/>
        <end position="19"/>
    </location>
</feature>
<evidence type="ECO:0000256" key="1">
    <source>
        <dbReference type="ARBA" id="ARBA00001974"/>
    </source>
</evidence>
<dbReference type="PANTHER" id="PTHR47190">
    <property type="entry name" value="DEHYDROGENASE, PUTATIVE-RELATED"/>
    <property type="match status" value="1"/>
</dbReference>
<dbReference type="PROSITE" id="PS00624">
    <property type="entry name" value="GMC_OXRED_2"/>
    <property type="match status" value="1"/>
</dbReference>
<dbReference type="InterPro" id="IPR053208">
    <property type="entry name" value="GMC_Oxidoreductase_CD"/>
</dbReference>
<dbReference type="InterPro" id="IPR000172">
    <property type="entry name" value="GMC_OxRdtase_N"/>
</dbReference>
<dbReference type="InterPro" id="IPR007867">
    <property type="entry name" value="GMC_OxRtase_C"/>
</dbReference>
<protein>
    <recommendedName>
        <fullName evidence="4">Glucose-methanol-choline oxidoreductase N-terminal domain-containing protein</fullName>
    </recommendedName>
</protein>
<dbReference type="PIRSF" id="PIRSF000137">
    <property type="entry name" value="Alcohol_oxidase"/>
    <property type="match status" value="1"/>
</dbReference>
<dbReference type="GO" id="GO:0050660">
    <property type="term" value="F:flavin adenine dinucleotide binding"/>
    <property type="evidence" value="ECO:0007669"/>
    <property type="project" value="InterPro"/>
</dbReference>
<keyword evidence="3" id="KW-0732">Signal</keyword>
<dbReference type="Gene3D" id="3.50.50.60">
    <property type="entry name" value="FAD/NAD(P)-binding domain"/>
    <property type="match status" value="2"/>
</dbReference>
<dbReference type="Proteomes" id="UP001221757">
    <property type="component" value="Unassembled WGS sequence"/>
</dbReference>
<dbReference type="GO" id="GO:0016614">
    <property type="term" value="F:oxidoreductase activity, acting on CH-OH group of donors"/>
    <property type="evidence" value="ECO:0007669"/>
    <property type="project" value="InterPro"/>
</dbReference>
<keyword evidence="6" id="KW-1185">Reference proteome</keyword>
<dbReference type="AlphaFoldDB" id="A0AAD7CTD1"/>
<dbReference type="Pfam" id="PF13450">
    <property type="entry name" value="NAD_binding_8"/>
    <property type="match status" value="1"/>
</dbReference>
<comment type="cofactor">
    <cofactor evidence="1">
        <name>FAD</name>
        <dbReference type="ChEBI" id="CHEBI:57692"/>
    </cofactor>
</comment>
<organism evidence="5 6">
    <name type="scientific">Mycena rosella</name>
    <name type="common">Pink bonnet</name>
    <name type="synonym">Agaricus rosellus</name>
    <dbReference type="NCBI Taxonomy" id="1033263"/>
    <lineage>
        <taxon>Eukaryota</taxon>
        <taxon>Fungi</taxon>
        <taxon>Dikarya</taxon>
        <taxon>Basidiomycota</taxon>
        <taxon>Agaricomycotina</taxon>
        <taxon>Agaricomycetes</taxon>
        <taxon>Agaricomycetidae</taxon>
        <taxon>Agaricales</taxon>
        <taxon>Marasmiineae</taxon>
        <taxon>Mycenaceae</taxon>
        <taxon>Mycena</taxon>
    </lineage>
</organism>
<evidence type="ECO:0000256" key="2">
    <source>
        <dbReference type="ARBA" id="ARBA00010790"/>
    </source>
</evidence>
<dbReference type="InterPro" id="IPR036188">
    <property type="entry name" value="FAD/NAD-bd_sf"/>
</dbReference>
<reference evidence="5" key="1">
    <citation type="submission" date="2023-03" db="EMBL/GenBank/DDBJ databases">
        <title>Massive genome expansion in bonnet fungi (Mycena s.s.) driven by repeated elements and novel gene families across ecological guilds.</title>
        <authorList>
            <consortium name="Lawrence Berkeley National Laboratory"/>
            <person name="Harder C.B."/>
            <person name="Miyauchi S."/>
            <person name="Viragh M."/>
            <person name="Kuo A."/>
            <person name="Thoen E."/>
            <person name="Andreopoulos B."/>
            <person name="Lu D."/>
            <person name="Skrede I."/>
            <person name="Drula E."/>
            <person name="Henrissat B."/>
            <person name="Morin E."/>
            <person name="Kohler A."/>
            <person name="Barry K."/>
            <person name="LaButti K."/>
            <person name="Morin E."/>
            <person name="Salamov A."/>
            <person name="Lipzen A."/>
            <person name="Mereny Z."/>
            <person name="Hegedus B."/>
            <person name="Baldrian P."/>
            <person name="Stursova M."/>
            <person name="Weitz H."/>
            <person name="Taylor A."/>
            <person name="Grigoriev I.V."/>
            <person name="Nagy L.G."/>
            <person name="Martin F."/>
            <person name="Kauserud H."/>
        </authorList>
    </citation>
    <scope>NUCLEOTIDE SEQUENCE</scope>
    <source>
        <strain evidence="5">CBHHK067</strain>
    </source>
</reference>
<dbReference type="PANTHER" id="PTHR47190:SF2">
    <property type="entry name" value="CELLOBIOSE DEHYDROGENASE (AFU_ORTHOLOGUE AFUA_2G17620)"/>
    <property type="match status" value="1"/>
</dbReference>
<evidence type="ECO:0000256" key="3">
    <source>
        <dbReference type="SAM" id="SignalP"/>
    </source>
</evidence>
<dbReference type="Pfam" id="PF05199">
    <property type="entry name" value="GMC_oxred_C"/>
    <property type="match status" value="1"/>
</dbReference>
<proteinExistence type="inferred from homology"/>
<gene>
    <name evidence="5" type="ORF">B0H17DRAFT_1211914</name>
</gene>
<feature type="chain" id="PRO_5042013498" description="Glucose-methanol-choline oxidoreductase N-terminal domain-containing protein" evidence="3">
    <location>
        <begin position="20"/>
        <end position="589"/>
    </location>
</feature>